<sequence length="279" mass="32826">MKTVFKTVNYIRAHALNHRQFQSFLKEVDADYDDVIYHSEVRWLSRGKVLKRFSELRKEIDYFMTTKGRPVVELSDGKWVWQLVFLADVTQHLNDLNLRLQGKGKLVNQMFYDVKSFDSKLCLFEKELSTSNLTHFKLCQIVKNDVSVTIPFPEPWAKIAIESLKEQFKRRFEDFYTYSKDILMFADPFIVDVEGLSEDLQLEIIDRQSNNDLRSKFRELSALQFYHTLPSNISPNVCALAMRMAALFGSTYICEQTFSRMKIVKSKTRSRLTDDTYMI</sequence>
<dbReference type="Proteomes" id="UP001165289">
    <property type="component" value="Unassembled WGS sequence"/>
</dbReference>
<dbReference type="EMBL" id="JAKMXF010000166">
    <property type="protein sequence ID" value="KAI6656021.1"/>
    <property type="molecule type" value="Genomic_DNA"/>
</dbReference>
<gene>
    <name evidence="1" type="ORF">LOD99_1755</name>
</gene>
<keyword evidence="2" id="KW-1185">Reference proteome</keyword>
<reference evidence="1 2" key="1">
    <citation type="journal article" date="2023" name="BMC Biol.">
        <title>The compact genome of the sponge Oopsacas minuta (Hexactinellida) is lacking key metazoan core genes.</title>
        <authorList>
            <person name="Santini S."/>
            <person name="Schenkelaars Q."/>
            <person name="Jourda C."/>
            <person name="Duchesne M."/>
            <person name="Belahbib H."/>
            <person name="Rocher C."/>
            <person name="Selva M."/>
            <person name="Riesgo A."/>
            <person name="Vervoort M."/>
            <person name="Leys S.P."/>
            <person name="Kodjabachian L."/>
            <person name="Le Bivic A."/>
            <person name="Borchiellini C."/>
            <person name="Claverie J.M."/>
            <person name="Renard E."/>
        </authorList>
    </citation>
    <scope>NUCLEOTIDE SEQUENCE [LARGE SCALE GENOMIC DNA]</scope>
    <source>
        <strain evidence="1">SPO-2</strain>
    </source>
</reference>
<comment type="caution">
    <text evidence="1">The sequence shown here is derived from an EMBL/GenBank/DDBJ whole genome shotgun (WGS) entry which is preliminary data.</text>
</comment>
<dbReference type="SUPFAM" id="SSF53098">
    <property type="entry name" value="Ribonuclease H-like"/>
    <property type="match status" value="1"/>
</dbReference>
<accession>A0AAV7K6I7</accession>
<proteinExistence type="predicted"/>
<evidence type="ECO:0000313" key="1">
    <source>
        <dbReference type="EMBL" id="KAI6656021.1"/>
    </source>
</evidence>
<name>A0AAV7K6I7_9METZ</name>
<dbReference type="PANTHER" id="PTHR45913">
    <property type="entry name" value="EPM2A-INTERACTING PROTEIN 1"/>
    <property type="match status" value="1"/>
</dbReference>
<organism evidence="1 2">
    <name type="scientific">Oopsacas minuta</name>
    <dbReference type="NCBI Taxonomy" id="111878"/>
    <lineage>
        <taxon>Eukaryota</taxon>
        <taxon>Metazoa</taxon>
        <taxon>Porifera</taxon>
        <taxon>Hexactinellida</taxon>
        <taxon>Hexasterophora</taxon>
        <taxon>Lyssacinosida</taxon>
        <taxon>Leucopsacidae</taxon>
        <taxon>Oopsacas</taxon>
    </lineage>
</organism>
<evidence type="ECO:0000313" key="2">
    <source>
        <dbReference type="Proteomes" id="UP001165289"/>
    </source>
</evidence>
<dbReference type="AlphaFoldDB" id="A0AAV7K6I7"/>
<dbReference type="PANTHER" id="PTHR45913:SF5">
    <property type="entry name" value="GENERAL TRANSCRIPTION FACTOR II-I REPEAT DOMAIN-CONTAINING PROTEIN 2A-LIKE PROTEIN"/>
    <property type="match status" value="1"/>
</dbReference>
<dbReference type="InterPro" id="IPR012337">
    <property type="entry name" value="RNaseH-like_sf"/>
</dbReference>
<protein>
    <submittedName>
        <fullName evidence="1">General transcription factor II-I repeat domain-containing protein 2A-like</fullName>
    </submittedName>
</protein>